<dbReference type="Proteomes" id="UP000007490">
    <property type="component" value="Chromosome"/>
</dbReference>
<dbReference type="HOGENOM" id="CLU_362753_0_0_2"/>
<feature type="coiled-coil region" evidence="3">
    <location>
        <begin position="111"/>
        <end position="149"/>
    </location>
</feature>
<dbReference type="STRING" id="877455.Metbo_1216"/>
<evidence type="ECO:0000256" key="2">
    <source>
        <dbReference type="ARBA" id="ARBA00022679"/>
    </source>
</evidence>
<dbReference type="Gene3D" id="3.90.550.10">
    <property type="entry name" value="Spore Coat Polysaccharide Biosynthesis Protein SpsA, Chain A"/>
    <property type="match status" value="1"/>
</dbReference>
<evidence type="ECO:0000256" key="3">
    <source>
        <dbReference type="SAM" id="Coils"/>
    </source>
</evidence>
<keyword evidence="1" id="KW-0328">Glycosyltransferase</keyword>
<dbReference type="OrthoDB" id="77457at2157"/>
<dbReference type="SUPFAM" id="SSF53448">
    <property type="entry name" value="Nucleotide-diphospho-sugar transferases"/>
    <property type="match status" value="2"/>
</dbReference>
<dbReference type="eggNOG" id="arCOG01387">
    <property type="taxonomic scope" value="Archaea"/>
</dbReference>
<accession>F0T6E4</accession>
<reference evidence="5 6" key="2">
    <citation type="journal article" date="2014" name="Int. J. Syst. Evol. Microbiol.">
        <title>Methanobacterium paludis sp. nov. and a novel strain of Methanobacterium lacus isolated from northern peatlands.</title>
        <authorList>
            <person name="Cadillo-Quiroz H."/>
            <person name="Brauer S.L."/>
            <person name="Goodson N."/>
            <person name="Yavitt J.B."/>
            <person name="Zinder S.H."/>
        </authorList>
    </citation>
    <scope>NUCLEOTIDE SEQUENCE [LARGE SCALE GENOMIC DNA]</scope>
    <source>
        <strain evidence="5 6">AL-21</strain>
    </source>
</reference>
<dbReference type="PANTHER" id="PTHR22916:SF51">
    <property type="entry name" value="GLYCOSYLTRANSFERASE EPSH-RELATED"/>
    <property type="match status" value="1"/>
</dbReference>
<dbReference type="AlphaFoldDB" id="F0T6E4"/>
<evidence type="ECO:0000259" key="4">
    <source>
        <dbReference type="Pfam" id="PF00535"/>
    </source>
</evidence>
<dbReference type="CDD" id="cd00761">
    <property type="entry name" value="Glyco_tranf_GTA_type"/>
    <property type="match status" value="2"/>
</dbReference>
<gene>
    <name evidence="5" type="ordered locus">Metbo_1216</name>
</gene>
<keyword evidence="6" id="KW-1185">Reference proteome</keyword>
<evidence type="ECO:0000256" key="1">
    <source>
        <dbReference type="ARBA" id="ARBA00022676"/>
    </source>
</evidence>
<proteinExistence type="predicted"/>
<dbReference type="GeneID" id="24964541"/>
<reference evidence="6" key="1">
    <citation type="submission" date="2011-02" db="EMBL/GenBank/DDBJ databases">
        <title>Complete sequence of Methanobacterium sp. AL-21.</title>
        <authorList>
            <consortium name="US DOE Joint Genome Institute"/>
            <person name="Lucas S."/>
            <person name="Copeland A."/>
            <person name="Lapidus A."/>
            <person name="Cheng J.-F."/>
            <person name="Goodwin L."/>
            <person name="Pitluck S."/>
            <person name="Chertkov O."/>
            <person name="Detter J.C."/>
            <person name="Han C."/>
            <person name="Tapia R."/>
            <person name="Land M."/>
            <person name="Hauser L."/>
            <person name="Kyrpides N."/>
            <person name="Ivanova N."/>
            <person name="Mikhailova N."/>
            <person name="Pagani I."/>
            <person name="Cadillo-Quiroz H."/>
            <person name="Imachi H."/>
            <person name="Zinder S."/>
            <person name="Liu W."/>
            <person name="Woyke T."/>
        </authorList>
    </citation>
    <scope>NUCLEOTIDE SEQUENCE [LARGE SCALE GENOMIC DNA]</scope>
    <source>
        <strain evidence="6">AL-21</strain>
    </source>
</reference>
<sequence>MSMIYIFKKEKLNPKNIYRIIKAQKLIKSLNLFDKEFYLTNYPDIRNTNINPLDHYIYHGWKEKRVPSTKFDGNYYLKNYSDVRKSEVNPLIHYVVYGKKEGRFPNHHAEINSTEYIIKDLKNKLNETNKKHKQEIEKLNNRINSHSSLTRKIDDLNRLTRKFTRVFTLNHINKEKIACEIELFKGLGVTREKRSPQIIVSLTSYPARIYDIHYCLYSLLNQNFKPDRLILWLSKEEFPNLEEDLPSNVLNLEKHGLEIKWTDKNFRVYNKLIHSLKEYPNEIIVTADDDIFYPEDWLERLYENYDGKNVVAHRAHLVNFESGSPVPYELWDKCTENEEISILNLITGVGGVLYPPDVFYKDVLKDQLFLKLSPNNDDLWFWGMVVLNNRKIKIIKNGYKYLTYINPERELNLNNDGTLYKDNQLRNDEQLSAILEYYPEIKERLLEEIPPKVSVIIPIYNREKYLKKCLDSVINQTLNDIEIICIDDGSTDRSREILNEYGKVDSRIKIINQKNQGPGLARNTGLKIAKGEYIGFVDSDDWIDLNFYETLFTEAKKQDADLTRTEYVYEYPNHSKEDNINRTILERKSDGELLNLNEHSVVIWNAIYKRKYLQKNNITFDKLPGLVDVPFTARATYYSKKTIPVIGTYYHYRKDIGNGLTIFSKKRIEALLKANKITLYFINSVKYENKTDYLVAFKRVIWRYDDNFGRGLKLDNFDKKDQESYFNEIVKGFQSCKYKEDLEKDHFETYFEFLEKDSFNEYLNYKLQND</sequence>
<protein>
    <submittedName>
        <fullName evidence="5">Glycosyl transferase family 2</fullName>
    </submittedName>
</protein>
<keyword evidence="2 5" id="KW-0808">Transferase</keyword>
<organism evidence="5 6">
    <name type="scientific">Methanobacterium lacus (strain AL-21)</name>
    <dbReference type="NCBI Taxonomy" id="877455"/>
    <lineage>
        <taxon>Archaea</taxon>
        <taxon>Methanobacteriati</taxon>
        <taxon>Methanobacteriota</taxon>
        <taxon>Methanomada group</taxon>
        <taxon>Methanobacteria</taxon>
        <taxon>Methanobacteriales</taxon>
        <taxon>Methanobacteriaceae</taxon>
        <taxon>Methanobacterium</taxon>
    </lineage>
</organism>
<dbReference type="EMBL" id="CP002551">
    <property type="protein sequence ID" value="ADZ09459.1"/>
    <property type="molecule type" value="Genomic_DNA"/>
</dbReference>
<dbReference type="Pfam" id="PF00535">
    <property type="entry name" value="Glycos_transf_2"/>
    <property type="match status" value="2"/>
</dbReference>
<name>F0T6E4_METLA</name>
<dbReference type="InterPro" id="IPR001173">
    <property type="entry name" value="Glyco_trans_2-like"/>
</dbReference>
<dbReference type="PANTHER" id="PTHR22916">
    <property type="entry name" value="GLYCOSYLTRANSFERASE"/>
    <property type="match status" value="1"/>
</dbReference>
<keyword evidence="3" id="KW-0175">Coiled coil</keyword>
<feature type="domain" description="Glycosyltransferase 2-like" evidence="4">
    <location>
        <begin position="454"/>
        <end position="615"/>
    </location>
</feature>
<evidence type="ECO:0000313" key="5">
    <source>
        <dbReference type="EMBL" id="ADZ09459.1"/>
    </source>
</evidence>
<feature type="domain" description="Glycosyltransferase 2-like" evidence="4">
    <location>
        <begin position="212"/>
        <end position="311"/>
    </location>
</feature>
<dbReference type="RefSeq" id="WP_013644810.1">
    <property type="nucleotide sequence ID" value="NC_015216.1"/>
</dbReference>
<evidence type="ECO:0000313" key="6">
    <source>
        <dbReference type="Proteomes" id="UP000007490"/>
    </source>
</evidence>
<dbReference type="KEGG" id="mel:Metbo_1216"/>
<dbReference type="InterPro" id="IPR029044">
    <property type="entry name" value="Nucleotide-diphossugar_trans"/>
</dbReference>
<dbReference type="GO" id="GO:0016757">
    <property type="term" value="F:glycosyltransferase activity"/>
    <property type="evidence" value="ECO:0007669"/>
    <property type="project" value="UniProtKB-KW"/>
</dbReference>
<dbReference type="eggNOG" id="arCOG01381">
    <property type="taxonomic scope" value="Archaea"/>
</dbReference>